<dbReference type="GO" id="GO:0003676">
    <property type="term" value="F:nucleic acid binding"/>
    <property type="evidence" value="ECO:0007669"/>
    <property type="project" value="InterPro"/>
</dbReference>
<organism evidence="4">
    <name type="scientific">Caenorhabditis brenneri</name>
    <name type="common">Nematode worm</name>
    <dbReference type="NCBI Taxonomy" id="135651"/>
    <lineage>
        <taxon>Eukaryota</taxon>
        <taxon>Metazoa</taxon>
        <taxon>Ecdysozoa</taxon>
        <taxon>Nematoda</taxon>
        <taxon>Chromadorea</taxon>
        <taxon>Rhabditida</taxon>
        <taxon>Rhabditina</taxon>
        <taxon>Rhabditomorpha</taxon>
        <taxon>Rhabditoidea</taxon>
        <taxon>Rhabditidae</taxon>
        <taxon>Peloderinae</taxon>
        <taxon>Caenorhabditis</taxon>
    </lineage>
</organism>
<feature type="region of interest" description="Disordered" evidence="1">
    <location>
        <begin position="36"/>
        <end position="73"/>
    </location>
</feature>
<evidence type="ECO:0000256" key="1">
    <source>
        <dbReference type="SAM" id="MobiDB-lite"/>
    </source>
</evidence>
<dbReference type="InParanoid" id="G0P290"/>
<accession>G0P290</accession>
<dbReference type="HOGENOM" id="CLU_028303_1_0_1"/>
<dbReference type="PANTHER" id="PTHR33939:SF1">
    <property type="entry name" value="DUF4371 DOMAIN-CONTAINING PROTEIN"/>
    <property type="match status" value="1"/>
</dbReference>
<dbReference type="eggNOG" id="ENOG502RZ9T">
    <property type="taxonomic scope" value="Eukaryota"/>
</dbReference>
<dbReference type="EMBL" id="GL380022">
    <property type="protein sequence ID" value="EGT42964.1"/>
    <property type="molecule type" value="Genomic_DNA"/>
</dbReference>
<sequence length="588" mass="66372">MSSSPRKLARIKVDGKTKIIERCLLSAEEKNKLDSSPYGIVTLDHDPSAPVAPPPSAPLSSALDPPPSLLPIPEKSTIETQTQVIVENKGIQIIPQQLETVPEKKKKIQDEMDRSLGAAMRNLRFLELDSIVMGEGDKEKDVKIVVSLVQQLQELKRQLGPNANGTCFSNCNKLASILSGISLTSVERKLGEGVKDTRERDFMKKNKKKKSVLELITEEEQKEINDHIQSCYKSDTNFTLTTLLIDLKEKINFRYKRSTLYKILQAMGIVYKLKTYNPMASERIDLIAWRARYLKRMRELRERGAYICYFDETWIFHGMTRRFGWVFKQKTAAELARMGSLKNPIPGFKAASDKGIRAVVLAVLTESGILPESIDVVTSKRPVEEQLVDYHKNMDGASYKQYMEKVIPAIKAATPAGRTPVLVIDNASIHNQPILKLPTKSSTKPVLIEFLESQNITVSPTLKQEELWLEADLYISAHGGRAAMMKYEVDEMAKAHGVEILRLPPYHCCLNPIEMIWSQLKSHLRANGKVDSKIAAVRQQAIDFLRNINEGIVANTIEHVVDVERDLVTIMEADLEDMDLYDSDEEEL</sequence>
<name>G0P290_CAEBE</name>
<gene>
    <name evidence="3" type="ORF">CAEBREN_16193</name>
</gene>
<dbReference type="AlphaFoldDB" id="G0P290"/>
<reference evidence="4" key="1">
    <citation type="submission" date="2011-07" db="EMBL/GenBank/DDBJ databases">
        <authorList>
            <consortium name="Caenorhabditis brenneri Sequencing and Analysis Consortium"/>
            <person name="Wilson R.K."/>
        </authorList>
    </citation>
    <scope>NUCLEOTIDE SEQUENCE [LARGE SCALE GENOMIC DNA]</scope>
    <source>
        <strain evidence="4">PB2801</strain>
    </source>
</reference>
<dbReference type="PANTHER" id="PTHR33939">
    <property type="entry name" value="PROTEIN CBG22215"/>
    <property type="match status" value="1"/>
</dbReference>
<evidence type="ECO:0000259" key="2">
    <source>
        <dbReference type="Pfam" id="PF13358"/>
    </source>
</evidence>
<dbReference type="OrthoDB" id="6506608at2759"/>
<evidence type="ECO:0000313" key="3">
    <source>
        <dbReference type="EMBL" id="EGT42964.1"/>
    </source>
</evidence>
<protein>
    <recommendedName>
        <fullName evidence="2">Tc1-like transposase DDE domain-containing protein</fullName>
    </recommendedName>
</protein>
<dbReference type="Proteomes" id="UP000008068">
    <property type="component" value="Unassembled WGS sequence"/>
</dbReference>
<dbReference type="InterPro" id="IPR036397">
    <property type="entry name" value="RNaseH_sf"/>
</dbReference>
<dbReference type="Gene3D" id="3.30.420.10">
    <property type="entry name" value="Ribonuclease H-like superfamily/Ribonuclease H"/>
    <property type="match status" value="1"/>
</dbReference>
<dbReference type="InterPro" id="IPR038717">
    <property type="entry name" value="Tc1-like_DDE_dom"/>
</dbReference>
<proteinExistence type="predicted"/>
<dbReference type="OMA" id="TWINASD"/>
<keyword evidence="4" id="KW-1185">Reference proteome</keyword>
<dbReference type="Pfam" id="PF13358">
    <property type="entry name" value="DDE_3"/>
    <property type="match status" value="1"/>
</dbReference>
<evidence type="ECO:0000313" key="4">
    <source>
        <dbReference type="Proteomes" id="UP000008068"/>
    </source>
</evidence>
<feature type="domain" description="Tc1-like transposase DDE" evidence="2">
    <location>
        <begin position="387"/>
        <end position="533"/>
    </location>
</feature>